<dbReference type="InterPro" id="IPR036271">
    <property type="entry name" value="Tet_transcr_reg_TetR-rel_C_sf"/>
</dbReference>
<protein>
    <submittedName>
        <fullName evidence="4">TetR family transcriptional regulator</fullName>
    </submittedName>
</protein>
<dbReference type="SUPFAM" id="SSF46689">
    <property type="entry name" value="Homeodomain-like"/>
    <property type="match status" value="1"/>
</dbReference>
<dbReference type="Proteomes" id="UP000051063">
    <property type="component" value="Unassembled WGS sequence"/>
</dbReference>
<dbReference type="PROSITE" id="PS01081">
    <property type="entry name" value="HTH_TETR_1"/>
    <property type="match status" value="1"/>
</dbReference>
<reference evidence="4 5" key="1">
    <citation type="submission" date="2015-09" db="EMBL/GenBank/DDBJ databases">
        <title>Genome sequencing project for genomic taxonomy and phylogenomics of Bacillus-like bacteria.</title>
        <authorList>
            <person name="Liu B."/>
            <person name="Wang J."/>
            <person name="Zhu Y."/>
            <person name="Liu G."/>
            <person name="Chen Q."/>
            <person name="Chen Z."/>
            <person name="Lan J."/>
            <person name="Che J."/>
            <person name="Ge C."/>
            <person name="Shi H."/>
            <person name="Pan Z."/>
            <person name="Liu X."/>
        </authorList>
    </citation>
    <scope>NUCLEOTIDE SEQUENCE [LARGE SCALE GENOMIC DNA]</scope>
    <source>
        <strain evidence="4 5">DSM 8552</strain>
    </source>
</reference>
<dbReference type="InterPro" id="IPR013571">
    <property type="entry name" value="Tscrpt_reg_QacR_C"/>
</dbReference>
<feature type="DNA-binding region" description="H-T-H motif" evidence="2">
    <location>
        <begin position="33"/>
        <end position="52"/>
    </location>
</feature>
<evidence type="ECO:0000313" key="5">
    <source>
        <dbReference type="Proteomes" id="UP000051063"/>
    </source>
</evidence>
<sequence length="211" mass="23825">MSKKVSRGNTETKKRIALVSKDLFSQKGYLGTSIEDIIVASGSSKGNLYHHFKSKEGLFLYLIEEQVDEWIEQWSSKEKQCQTVSEKLYGLADHVADELKNPLTKAAEEFRGSETANPEVVKQIMLAVQKQREVFHSVLQEAIDKGEIGGYDKNQLAFILYALFAGLGAARHERKMEEQIELHRMAISIFLHGTTIQPDCPRKVAVSLKEN</sequence>
<comment type="caution">
    <text evidence="4">The sequence shown here is derived from an EMBL/GenBank/DDBJ whole genome shotgun (WGS) entry which is preliminary data.</text>
</comment>
<dbReference type="PRINTS" id="PR00455">
    <property type="entry name" value="HTHTETR"/>
</dbReference>
<dbReference type="EMBL" id="LJJB01000010">
    <property type="protein sequence ID" value="KQL45790.1"/>
    <property type="molecule type" value="Genomic_DNA"/>
</dbReference>
<organism evidence="4 5">
    <name type="scientific">Brevibacillus choshinensis</name>
    <dbReference type="NCBI Taxonomy" id="54911"/>
    <lineage>
        <taxon>Bacteria</taxon>
        <taxon>Bacillati</taxon>
        <taxon>Bacillota</taxon>
        <taxon>Bacilli</taxon>
        <taxon>Bacillales</taxon>
        <taxon>Paenibacillaceae</taxon>
        <taxon>Brevibacillus</taxon>
    </lineage>
</organism>
<evidence type="ECO:0000259" key="3">
    <source>
        <dbReference type="PROSITE" id="PS50977"/>
    </source>
</evidence>
<dbReference type="PANTHER" id="PTHR43479:SF11">
    <property type="entry name" value="ACREF_ENVCD OPERON REPRESSOR-RELATED"/>
    <property type="match status" value="1"/>
</dbReference>
<evidence type="ECO:0000313" key="4">
    <source>
        <dbReference type="EMBL" id="KQL45790.1"/>
    </source>
</evidence>
<name>A0ABR5N578_BRECH</name>
<evidence type="ECO:0000256" key="2">
    <source>
        <dbReference type="PROSITE-ProRule" id="PRU00335"/>
    </source>
</evidence>
<accession>A0ABR5N578</accession>
<dbReference type="PANTHER" id="PTHR43479">
    <property type="entry name" value="ACREF/ENVCD OPERON REPRESSOR-RELATED"/>
    <property type="match status" value="1"/>
</dbReference>
<feature type="domain" description="HTH tetR-type" evidence="3">
    <location>
        <begin position="10"/>
        <end position="70"/>
    </location>
</feature>
<proteinExistence type="predicted"/>
<dbReference type="Gene3D" id="1.10.357.10">
    <property type="entry name" value="Tetracycline Repressor, domain 2"/>
    <property type="match status" value="1"/>
</dbReference>
<dbReference type="PROSITE" id="PS50977">
    <property type="entry name" value="HTH_TETR_2"/>
    <property type="match status" value="1"/>
</dbReference>
<gene>
    <name evidence="4" type="ORF">AN963_12140</name>
</gene>
<dbReference type="InterPro" id="IPR050624">
    <property type="entry name" value="HTH-type_Tx_Regulator"/>
</dbReference>
<dbReference type="InterPro" id="IPR023772">
    <property type="entry name" value="DNA-bd_HTH_TetR-type_CS"/>
</dbReference>
<dbReference type="InterPro" id="IPR001647">
    <property type="entry name" value="HTH_TetR"/>
</dbReference>
<dbReference type="Pfam" id="PF08360">
    <property type="entry name" value="TetR_C_5"/>
    <property type="match status" value="1"/>
</dbReference>
<dbReference type="Pfam" id="PF00440">
    <property type="entry name" value="TetR_N"/>
    <property type="match status" value="1"/>
</dbReference>
<keyword evidence="1 2" id="KW-0238">DNA-binding</keyword>
<dbReference type="InterPro" id="IPR009057">
    <property type="entry name" value="Homeodomain-like_sf"/>
</dbReference>
<keyword evidence="5" id="KW-1185">Reference proteome</keyword>
<dbReference type="SUPFAM" id="SSF48498">
    <property type="entry name" value="Tetracyclin repressor-like, C-terminal domain"/>
    <property type="match status" value="1"/>
</dbReference>
<dbReference type="Gene3D" id="1.10.10.60">
    <property type="entry name" value="Homeodomain-like"/>
    <property type="match status" value="1"/>
</dbReference>
<evidence type="ECO:0000256" key="1">
    <source>
        <dbReference type="ARBA" id="ARBA00023125"/>
    </source>
</evidence>